<keyword evidence="3" id="KW-1185">Reference proteome</keyword>
<dbReference type="AlphaFoldDB" id="A0A5Q4YSP0"/>
<name>A0A5Q4YSP0_9BURK</name>
<dbReference type="KEGG" id="pdio:PDMSB3_0911"/>
<organism evidence="2 3">
    <name type="scientific">Paraburkholderia dioscoreae</name>
    <dbReference type="NCBI Taxonomy" id="2604047"/>
    <lineage>
        <taxon>Bacteria</taxon>
        <taxon>Pseudomonadati</taxon>
        <taxon>Pseudomonadota</taxon>
        <taxon>Betaproteobacteria</taxon>
        <taxon>Burkholderiales</taxon>
        <taxon>Burkholderiaceae</taxon>
        <taxon>Paraburkholderia</taxon>
    </lineage>
</organism>
<proteinExistence type="predicted"/>
<protein>
    <submittedName>
        <fullName evidence="2">Uncharacterized protein</fullName>
    </submittedName>
</protein>
<evidence type="ECO:0000313" key="3">
    <source>
        <dbReference type="Proteomes" id="UP000325811"/>
    </source>
</evidence>
<gene>
    <name evidence="2" type="ORF">PDMSB3_0911</name>
</gene>
<feature type="region of interest" description="Disordered" evidence="1">
    <location>
        <begin position="42"/>
        <end position="77"/>
    </location>
</feature>
<dbReference type="EMBL" id="LR699553">
    <property type="protein sequence ID" value="VVD27373.1"/>
    <property type="molecule type" value="Genomic_DNA"/>
</dbReference>
<evidence type="ECO:0000313" key="2">
    <source>
        <dbReference type="EMBL" id="VVD27373.1"/>
    </source>
</evidence>
<feature type="compositionally biased region" description="Basic and acidic residues" evidence="1">
    <location>
        <begin position="42"/>
        <end position="59"/>
    </location>
</feature>
<evidence type="ECO:0000256" key="1">
    <source>
        <dbReference type="SAM" id="MobiDB-lite"/>
    </source>
</evidence>
<dbReference type="Proteomes" id="UP000325811">
    <property type="component" value="Chromosome I"/>
</dbReference>
<sequence length="77" mass="9058">MGLWGGQKGMHRKIRCYAFFKYIFQIPAGRVDFHEHERPKAARATAKHDWVRHGCERSKAAKPQPNRNIPSFRRTQP</sequence>
<accession>A0A5Q4YSP0</accession>
<reference evidence="2 3" key="1">
    <citation type="submission" date="2019-08" db="EMBL/GenBank/DDBJ databases">
        <authorList>
            <person name="Herpell B J."/>
        </authorList>
    </citation>
    <scope>NUCLEOTIDE SEQUENCE [LARGE SCALE GENOMIC DNA]</scope>
    <source>
        <strain evidence="3">Msb3</strain>
    </source>
</reference>
<feature type="compositionally biased region" description="Polar residues" evidence="1">
    <location>
        <begin position="65"/>
        <end position="77"/>
    </location>
</feature>